<name>A0A378R5R0_9GAMM</name>
<protein>
    <submittedName>
        <fullName evidence="3">Protein of uncharacterized function (DUF3465)</fullName>
    </submittedName>
</protein>
<dbReference type="EMBL" id="UGQB01000004">
    <property type="protein sequence ID" value="STZ09230.1"/>
    <property type="molecule type" value="Genomic_DNA"/>
</dbReference>
<accession>A0A378R5R0</accession>
<sequence>MGKQTDKMKQARQTKIALGACTHWARPFVLGATLGVMCLVLTACLDDKPSKQAPQRSQAQTLVDAQTAQNTPPKQSNPSCQNQLIATSFTERRSDVQVAGCGTVKATLPDDNKGSRHQKFIVSLDGVDMTVLIAHNIDLAPYVTGLKKGDSVSFYGEYEYTDKGGVVHGTHHDPAGRHQGGWIVFDGQKYE</sequence>
<evidence type="ECO:0000313" key="4">
    <source>
        <dbReference type="Proteomes" id="UP000254065"/>
    </source>
</evidence>
<feature type="compositionally biased region" description="Polar residues" evidence="1">
    <location>
        <begin position="52"/>
        <end position="80"/>
    </location>
</feature>
<keyword evidence="2" id="KW-0812">Transmembrane</keyword>
<dbReference type="AlphaFoldDB" id="A0A378R5R0"/>
<dbReference type="Pfam" id="PF11948">
    <property type="entry name" value="DUF3465"/>
    <property type="match status" value="1"/>
</dbReference>
<keyword evidence="4" id="KW-1185">Reference proteome</keyword>
<evidence type="ECO:0000256" key="2">
    <source>
        <dbReference type="SAM" id="Phobius"/>
    </source>
</evidence>
<organism evidence="3 4">
    <name type="scientific">Moraxella caprae</name>
    <dbReference type="NCBI Taxonomy" id="90240"/>
    <lineage>
        <taxon>Bacteria</taxon>
        <taxon>Pseudomonadati</taxon>
        <taxon>Pseudomonadota</taxon>
        <taxon>Gammaproteobacteria</taxon>
        <taxon>Moraxellales</taxon>
        <taxon>Moraxellaceae</taxon>
        <taxon>Moraxella</taxon>
    </lineage>
</organism>
<feature type="transmembrane region" description="Helical" evidence="2">
    <location>
        <begin position="24"/>
        <end position="45"/>
    </location>
</feature>
<reference evidence="3 4" key="1">
    <citation type="submission" date="2018-06" db="EMBL/GenBank/DDBJ databases">
        <authorList>
            <consortium name="Pathogen Informatics"/>
            <person name="Doyle S."/>
        </authorList>
    </citation>
    <scope>NUCLEOTIDE SEQUENCE [LARGE SCALE GENOMIC DNA]</scope>
    <source>
        <strain evidence="3 4">NCTC12877</strain>
    </source>
</reference>
<proteinExistence type="predicted"/>
<gene>
    <name evidence="3" type="ORF">NCTC12877_02243</name>
</gene>
<evidence type="ECO:0000313" key="3">
    <source>
        <dbReference type="EMBL" id="STZ09230.1"/>
    </source>
</evidence>
<keyword evidence="2" id="KW-0472">Membrane</keyword>
<dbReference type="InterPro" id="IPR021856">
    <property type="entry name" value="DUF3465"/>
</dbReference>
<keyword evidence="2" id="KW-1133">Transmembrane helix</keyword>
<feature type="region of interest" description="Disordered" evidence="1">
    <location>
        <begin position="50"/>
        <end position="80"/>
    </location>
</feature>
<dbReference type="STRING" id="1122244.GCA_000426885_01013"/>
<dbReference type="Proteomes" id="UP000254065">
    <property type="component" value="Unassembled WGS sequence"/>
</dbReference>
<evidence type="ECO:0000256" key="1">
    <source>
        <dbReference type="SAM" id="MobiDB-lite"/>
    </source>
</evidence>